<dbReference type="EC" id="2.8.1.12" evidence="3"/>
<dbReference type="AlphaFoldDB" id="A0A6L6UA13"/>
<evidence type="ECO:0000256" key="7">
    <source>
        <dbReference type="ARBA" id="ARBA00029745"/>
    </source>
</evidence>
<dbReference type="GO" id="GO:0006777">
    <property type="term" value="P:Mo-molybdopterin cofactor biosynthetic process"/>
    <property type="evidence" value="ECO:0007669"/>
    <property type="project" value="UniProtKB-KW"/>
</dbReference>
<dbReference type="PANTHER" id="PTHR23404">
    <property type="entry name" value="MOLYBDOPTERIN SYNTHASE RELATED"/>
    <property type="match status" value="1"/>
</dbReference>
<evidence type="ECO:0000256" key="11">
    <source>
        <dbReference type="ARBA" id="ARBA00049878"/>
    </source>
</evidence>
<evidence type="ECO:0000256" key="8">
    <source>
        <dbReference type="ARBA" id="ARBA00030407"/>
    </source>
</evidence>
<sequence length="142" mass="16172">MKKVFINGPITPAFIANSIEKHQSKHSIGAHNIFLGQVRADVIKDKTVAGIDFTCYEDMAHPILDDIREKAFKTFNLTCMHIYHSLGEIKAGEVCFFVFVSAKHSKEVYAATEYLVNIVKKKVPIFGKEIFEDESHQWKVNK</sequence>
<evidence type="ECO:0000256" key="10">
    <source>
        <dbReference type="ARBA" id="ARBA00032474"/>
    </source>
</evidence>
<evidence type="ECO:0000256" key="1">
    <source>
        <dbReference type="ARBA" id="ARBA00005046"/>
    </source>
</evidence>
<evidence type="ECO:0000256" key="4">
    <source>
        <dbReference type="ARBA" id="ARBA00013858"/>
    </source>
</evidence>
<name>A0A6L6UA13_9FLAO</name>
<dbReference type="RefSeq" id="WP_157364216.1">
    <property type="nucleotide sequence ID" value="NZ_WOWS01000004.1"/>
</dbReference>
<evidence type="ECO:0000313" key="12">
    <source>
        <dbReference type="EMBL" id="MUU79145.1"/>
    </source>
</evidence>
<dbReference type="Pfam" id="PF02391">
    <property type="entry name" value="MoaE"/>
    <property type="match status" value="1"/>
</dbReference>
<dbReference type="InterPro" id="IPR003448">
    <property type="entry name" value="Mopterin_biosynth_MoaE"/>
</dbReference>
<keyword evidence="13" id="KW-1185">Reference proteome</keyword>
<dbReference type="InterPro" id="IPR036563">
    <property type="entry name" value="MoaE_sf"/>
</dbReference>
<dbReference type="GO" id="GO:0030366">
    <property type="term" value="F:molybdopterin synthase activity"/>
    <property type="evidence" value="ECO:0007669"/>
    <property type="project" value="UniProtKB-EC"/>
</dbReference>
<dbReference type="SUPFAM" id="SSF54690">
    <property type="entry name" value="Molybdopterin synthase subunit MoaE"/>
    <property type="match status" value="1"/>
</dbReference>
<evidence type="ECO:0000256" key="9">
    <source>
        <dbReference type="ARBA" id="ARBA00030781"/>
    </source>
</evidence>
<comment type="similarity">
    <text evidence="2">Belongs to the MoaE family.</text>
</comment>
<accession>A0A6L6UA13</accession>
<evidence type="ECO:0000256" key="5">
    <source>
        <dbReference type="ARBA" id="ARBA00023150"/>
    </source>
</evidence>
<gene>
    <name evidence="12" type="ORF">GN138_11870</name>
</gene>
<reference evidence="12 13" key="1">
    <citation type="submission" date="2019-12" db="EMBL/GenBank/DDBJ databases">
        <authorList>
            <person name="Li J."/>
        </authorList>
    </citation>
    <scope>NUCLEOTIDE SEQUENCE [LARGE SCALE GENOMIC DNA]</scope>
    <source>
        <strain evidence="12 13">HL2-2</strain>
    </source>
</reference>
<comment type="catalytic activity">
    <reaction evidence="11">
        <text>2 [molybdopterin-synthase sulfur-carrier protein]-C-terminal-Gly-aminoethanethioate + cyclic pyranopterin phosphate + H2O = molybdopterin + 2 [molybdopterin-synthase sulfur-carrier protein]-C-terminal Gly-Gly + 2 H(+)</text>
        <dbReference type="Rhea" id="RHEA:26333"/>
        <dbReference type="Rhea" id="RHEA-COMP:12202"/>
        <dbReference type="Rhea" id="RHEA-COMP:19907"/>
        <dbReference type="ChEBI" id="CHEBI:15377"/>
        <dbReference type="ChEBI" id="CHEBI:15378"/>
        <dbReference type="ChEBI" id="CHEBI:58698"/>
        <dbReference type="ChEBI" id="CHEBI:59648"/>
        <dbReference type="ChEBI" id="CHEBI:90778"/>
        <dbReference type="ChEBI" id="CHEBI:232372"/>
        <dbReference type="EC" id="2.8.1.12"/>
    </reaction>
</comment>
<evidence type="ECO:0000256" key="2">
    <source>
        <dbReference type="ARBA" id="ARBA00005426"/>
    </source>
</evidence>
<evidence type="ECO:0000313" key="13">
    <source>
        <dbReference type="Proteomes" id="UP000478208"/>
    </source>
</evidence>
<evidence type="ECO:0000256" key="6">
    <source>
        <dbReference type="ARBA" id="ARBA00026066"/>
    </source>
</evidence>
<organism evidence="12 13">
    <name type="scientific">Winogradskyella endarachnes</name>
    <dbReference type="NCBI Taxonomy" id="2681965"/>
    <lineage>
        <taxon>Bacteria</taxon>
        <taxon>Pseudomonadati</taxon>
        <taxon>Bacteroidota</taxon>
        <taxon>Flavobacteriia</taxon>
        <taxon>Flavobacteriales</taxon>
        <taxon>Flavobacteriaceae</taxon>
        <taxon>Winogradskyella</taxon>
    </lineage>
</organism>
<comment type="caution">
    <text evidence="12">The sequence shown here is derived from an EMBL/GenBank/DDBJ whole genome shotgun (WGS) entry which is preliminary data.</text>
</comment>
<evidence type="ECO:0000256" key="3">
    <source>
        <dbReference type="ARBA" id="ARBA00011950"/>
    </source>
</evidence>
<keyword evidence="5" id="KW-0501">Molybdenum cofactor biosynthesis</keyword>
<dbReference type="Proteomes" id="UP000478208">
    <property type="component" value="Unassembled WGS sequence"/>
</dbReference>
<proteinExistence type="inferred from homology"/>
<comment type="subunit">
    <text evidence="6">Heterotetramer of 2 MoaD subunits and 2 MoaE subunits. Also stable as homodimer. The enzyme changes between these two forms during catalysis.</text>
</comment>
<comment type="pathway">
    <text evidence="1">Cofactor biosynthesis; molybdopterin biosynthesis.</text>
</comment>
<protein>
    <recommendedName>
        <fullName evidence="4">Molybdopterin synthase catalytic subunit</fullName>
        <ecNumber evidence="3">2.8.1.12</ecNumber>
    </recommendedName>
    <alternativeName>
        <fullName evidence="9">MPT synthase subunit 2</fullName>
    </alternativeName>
    <alternativeName>
        <fullName evidence="7">Molybdenum cofactor biosynthesis protein E</fullName>
    </alternativeName>
    <alternativeName>
        <fullName evidence="8">Molybdopterin-converting factor large subunit</fullName>
    </alternativeName>
    <alternativeName>
        <fullName evidence="10">Molybdopterin-converting factor subunit 2</fullName>
    </alternativeName>
</protein>
<dbReference type="EMBL" id="WOWS01000004">
    <property type="protein sequence ID" value="MUU79145.1"/>
    <property type="molecule type" value="Genomic_DNA"/>
</dbReference>
<dbReference type="Gene3D" id="3.90.1170.40">
    <property type="entry name" value="Molybdopterin biosynthesis MoaE subunit"/>
    <property type="match status" value="1"/>
</dbReference>